<dbReference type="EMBL" id="BMAO01035971">
    <property type="protein sequence ID" value="GFR07195.1"/>
    <property type="molecule type" value="Genomic_DNA"/>
</dbReference>
<dbReference type="Pfam" id="PF00023">
    <property type="entry name" value="Ank"/>
    <property type="match status" value="1"/>
</dbReference>
<organism evidence="13 14">
    <name type="scientific">Trichonephila clavata</name>
    <name type="common">Joro spider</name>
    <name type="synonym">Nephila clavata</name>
    <dbReference type="NCBI Taxonomy" id="2740835"/>
    <lineage>
        <taxon>Eukaryota</taxon>
        <taxon>Metazoa</taxon>
        <taxon>Ecdysozoa</taxon>
        <taxon>Arthropoda</taxon>
        <taxon>Chelicerata</taxon>
        <taxon>Arachnida</taxon>
        <taxon>Araneae</taxon>
        <taxon>Araneomorphae</taxon>
        <taxon>Entelegynae</taxon>
        <taxon>Araneoidea</taxon>
        <taxon>Nephilidae</taxon>
        <taxon>Trichonephila</taxon>
    </lineage>
</organism>
<comment type="caution">
    <text evidence="13">The sequence shown here is derived from an EMBL/GenBank/DDBJ whole genome shotgun (WGS) entry which is preliminary data.</text>
</comment>
<evidence type="ECO:0000256" key="11">
    <source>
        <dbReference type="ARBA" id="ARBA00023298"/>
    </source>
</evidence>
<dbReference type="PANTHER" id="PTHR24171">
    <property type="entry name" value="ANKYRIN REPEAT DOMAIN-CONTAINING PROTEIN 39-RELATED"/>
    <property type="match status" value="1"/>
</dbReference>
<dbReference type="GO" id="GO:0044218">
    <property type="term" value="C:other organism cell membrane"/>
    <property type="evidence" value="ECO:0007669"/>
    <property type="project" value="UniProtKB-KW"/>
</dbReference>
<comment type="subcellular location">
    <subcellularLocation>
        <location evidence="2">Secreted</location>
    </subcellularLocation>
    <subcellularLocation>
        <location evidence="1">Target cell membrane</location>
    </subcellularLocation>
</comment>
<evidence type="ECO:0000256" key="10">
    <source>
        <dbReference type="ARBA" id="ARBA00023043"/>
    </source>
</evidence>
<evidence type="ECO:0000256" key="12">
    <source>
        <dbReference type="PROSITE-ProRule" id="PRU00023"/>
    </source>
</evidence>
<keyword evidence="14" id="KW-1185">Reference proteome</keyword>
<keyword evidence="8" id="KW-0677">Repeat</keyword>
<evidence type="ECO:0000256" key="4">
    <source>
        <dbReference type="ARBA" id="ARBA00022525"/>
    </source>
</evidence>
<proteinExistence type="predicted"/>
<evidence type="ECO:0000256" key="1">
    <source>
        <dbReference type="ARBA" id="ARBA00004175"/>
    </source>
</evidence>
<dbReference type="SUPFAM" id="SSF48403">
    <property type="entry name" value="Ankyrin repeat"/>
    <property type="match status" value="1"/>
</dbReference>
<dbReference type="SMART" id="SM00248">
    <property type="entry name" value="ANK"/>
    <property type="match status" value="4"/>
</dbReference>
<evidence type="ECO:0000313" key="13">
    <source>
        <dbReference type="EMBL" id="GFR07195.1"/>
    </source>
</evidence>
<dbReference type="GO" id="GO:0044231">
    <property type="term" value="C:host cell presynaptic membrane"/>
    <property type="evidence" value="ECO:0007669"/>
    <property type="project" value="UniProtKB-KW"/>
</dbReference>
<dbReference type="Pfam" id="PF12796">
    <property type="entry name" value="Ank_2"/>
    <property type="match status" value="1"/>
</dbReference>
<dbReference type="PROSITE" id="PS50088">
    <property type="entry name" value="ANK_REPEAT"/>
    <property type="match status" value="3"/>
</dbReference>
<feature type="repeat" description="ANK" evidence="12">
    <location>
        <begin position="150"/>
        <end position="182"/>
    </location>
</feature>
<dbReference type="AlphaFoldDB" id="A0A8X6LEU6"/>
<evidence type="ECO:0008006" key="15">
    <source>
        <dbReference type="Google" id="ProtNLM"/>
    </source>
</evidence>
<keyword evidence="10 12" id="KW-0040">ANK repeat</keyword>
<protein>
    <recommendedName>
        <fullName evidence="15">Ankyrin repeat protein</fullName>
    </recommendedName>
</protein>
<keyword evidence="3" id="KW-0268">Exocytosis</keyword>
<evidence type="ECO:0000256" key="7">
    <source>
        <dbReference type="ARBA" id="ARBA00022699"/>
    </source>
</evidence>
<evidence type="ECO:0000256" key="3">
    <source>
        <dbReference type="ARBA" id="ARBA00022483"/>
    </source>
</evidence>
<gene>
    <name evidence="13" type="ORF">TNCT_55291</name>
</gene>
<evidence type="ECO:0000256" key="9">
    <source>
        <dbReference type="ARBA" id="ARBA00023028"/>
    </source>
</evidence>
<evidence type="ECO:0000256" key="8">
    <source>
        <dbReference type="ARBA" id="ARBA00022737"/>
    </source>
</evidence>
<dbReference type="PROSITE" id="PS50297">
    <property type="entry name" value="ANK_REP_REGION"/>
    <property type="match status" value="3"/>
</dbReference>
<reference evidence="13" key="1">
    <citation type="submission" date="2020-07" db="EMBL/GenBank/DDBJ databases">
        <title>Multicomponent nature underlies the extraordinary mechanical properties of spider dragline silk.</title>
        <authorList>
            <person name="Kono N."/>
            <person name="Nakamura H."/>
            <person name="Mori M."/>
            <person name="Yoshida Y."/>
            <person name="Ohtoshi R."/>
            <person name="Malay A.D."/>
            <person name="Moran D.A.P."/>
            <person name="Tomita M."/>
            <person name="Numata K."/>
            <person name="Arakawa K."/>
        </authorList>
    </citation>
    <scope>NUCLEOTIDE SEQUENCE</scope>
</reference>
<accession>A0A8X6LEU6</accession>
<dbReference type="GO" id="GO:0005576">
    <property type="term" value="C:extracellular region"/>
    <property type="evidence" value="ECO:0007669"/>
    <property type="project" value="UniProtKB-SubCell"/>
</dbReference>
<dbReference type="Proteomes" id="UP000887116">
    <property type="component" value="Unassembled WGS sequence"/>
</dbReference>
<feature type="repeat" description="ANK" evidence="12">
    <location>
        <begin position="43"/>
        <end position="75"/>
    </location>
</feature>
<evidence type="ECO:0000256" key="2">
    <source>
        <dbReference type="ARBA" id="ARBA00004613"/>
    </source>
</evidence>
<dbReference type="InterPro" id="IPR002110">
    <property type="entry name" value="Ankyrin_rpt"/>
</dbReference>
<name>A0A8X6LEU6_TRICU</name>
<keyword evidence="9" id="KW-0638">Presynaptic neurotoxin</keyword>
<keyword evidence="4" id="KW-0964">Secreted</keyword>
<dbReference type="Gene3D" id="1.25.40.20">
    <property type="entry name" value="Ankyrin repeat-containing domain"/>
    <property type="match status" value="2"/>
</dbReference>
<dbReference type="PRINTS" id="PR01415">
    <property type="entry name" value="ANKYRIN"/>
</dbReference>
<feature type="repeat" description="ANK" evidence="12">
    <location>
        <begin position="76"/>
        <end position="112"/>
    </location>
</feature>
<keyword evidence="6" id="KW-0800">Toxin</keyword>
<sequence length="193" mass="21458">MVTRDERDHVEVITHVYTKKNNLTEMELLIKKWKWALHVRDINGRTPLHVAVTHGCLEMVKFLIKKGADVSAPDCGNDTPLHDAVFHANTRGSLDIMQYLIKSGADLDARNRDCNSALHIAVLFADSYRDIGVAIPLLKGGADINLINGDGDTALHIANRRRYSSLEECLIKAGADPNIKNKKGETCLNTKVY</sequence>
<keyword evidence="7" id="KW-0528">Neurotoxin</keyword>
<evidence type="ECO:0000256" key="5">
    <source>
        <dbReference type="ARBA" id="ARBA00022537"/>
    </source>
</evidence>
<keyword evidence="11" id="KW-1053">Target membrane</keyword>
<dbReference type="GO" id="GO:0090729">
    <property type="term" value="F:toxin activity"/>
    <property type="evidence" value="ECO:0007669"/>
    <property type="project" value="UniProtKB-KW"/>
</dbReference>
<keyword evidence="11" id="KW-0472">Membrane</keyword>
<evidence type="ECO:0000313" key="14">
    <source>
        <dbReference type="Proteomes" id="UP000887116"/>
    </source>
</evidence>
<evidence type="ECO:0000256" key="6">
    <source>
        <dbReference type="ARBA" id="ARBA00022656"/>
    </source>
</evidence>
<dbReference type="GO" id="GO:0006887">
    <property type="term" value="P:exocytosis"/>
    <property type="evidence" value="ECO:0007669"/>
    <property type="project" value="UniProtKB-KW"/>
</dbReference>
<dbReference type="OrthoDB" id="5314041at2759"/>
<dbReference type="InterPro" id="IPR036770">
    <property type="entry name" value="Ankyrin_rpt-contain_sf"/>
</dbReference>
<keyword evidence="5" id="KW-1052">Target cell membrane</keyword>